<proteinExistence type="predicted"/>
<protein>
    <submittedName>
        <fullName evidence="3">DUF4384 domain-containing protein</fullName>
    </submittedName>
</protein>
<dbReference type="SUPFAM" id="SSF52129">
    <property type="entry name" value="Caspase-like"/>
    <property type="match status" value="1"/>
</dbReference>
<dbReference type="InterPro" id="IPR011189">
    <property type="entry name" value="UCP_caspase_lke"/>
</dbReference>
<reference evidence="3" key="2">
    <citation type="journal article" date="2015" name="Genome Announc.">
        <title>Draft Genome Sequence of Filamentous Marine Cyanobacterium Lyngbya confervoides Strain BDU141951.</title>
        <authorList>
            <person name="Chandrababunaidu M.M."/>
            <person name="Sen D."/>
            <person name="Tripathy S."/>
        </authorList>
    </citation>
    <scope>NUCLEOTIDE SEQUENCE</scope>
    <source>
        <strain evidence="3">BDU141951</strain>
    </source>
</reference>
<dbReference type="PANTHER" id="PTHR48104:SF30">
    <property type="entry name" value="METACASPASE-1"/>
    <property type="match status" value="1"/>
</dbReference>
<dbReference type="InterPro" id="IPR050452">
    <property type="entry name" value="Metacaspase"/>
</dbReference>
<dbReference type="GO" id="GO:0005737">
    <property type="term" value="C:cytoplasm"/>
    <property type="evidence" value="ECO:0007669"/>
    <property type="project" value="TreeGrafter"/>
</dbReference>
<comment type="caution">
    <text evidence="3">The sequence shown here is derived from an EMBL/GenBank/DDBJ whole genome shotgun (WGS) entry which is preliminary data.</text>
</comment>
<dbReference type="Gene3D" id="3.40.50.1460">
    <property type="match status" value="1"/>
</dbReference>
<reference evidence="3" key="3">
    <citation type="submission" date="2020-02" db="EMBL/GenBank/DDBJ databases">
        <authorList>
            <person name="Sarangi A.N."/>
            <person name="Ghosh S."/>
            <person name="Mukherjee M."/>
            <person name="Tripathy S."/>
        </authorList>
    </citation>
    <scope>NUCLEOTIDE SEQUENCE</scope>
    <source>
        <strain evidence="3">BDU141951</strain>
    </source>
</reference>
<dbReference type="InterPro" id="IPR011600">
    <property type="entry name" value="Pept_C14_caspase"/>
</dbReference>
<dbReference type="AlphaFoldDB" id="A0A0C1Y6K2"/>
<dbReference type="GO" id="GO:0006508">
    <property type="term" value="P:proteolysis"/>
    <property type="evidence" value="ECO:0007669"/>
    <property type="project" value="InterPro"/>
</dbReference>
<dbReference type="Pfam" id="PF00656">
    <property type="entry name" value="Peptidase_C14"/>
    <property type="match status" value="1"/>
</dbReference>
<dbReference type="InterPro" id="IPR006311">
    <property type="entry name" value="TAT_signal"/>
</dbReference>
<sequence>MSRGFSRRHFLQATGATLAALGWSQMDVMRQGDRYGRVWAQSTPRKLALLVGINDYPSDSRFAPLNGCVNDVELQYYLLVHRFGFNPRDIVKLTDQQATREGMLTAFEEHLIKQARPGDVVVFHFSGHGSRVLDPDQDFEDGLNSTLVPVDSFLPAEFPRAGGPVDDITGHTMFLLGSAMPTENYTVVLDSCHSGGAKRGNLTIRSRAGGSGLSMSDTELAYQADWLSRLNLSPEDFIQRRRQGIAKGAAIASTRREQYAADAPFSDFYAGAFTFVLTQYLWQQTGESPLTGAIANVARTTTELSFSNQEPQFETQPGSNFDRQPLYFVPKIATPAEAVVTNIAGGEVEMWLGGVDPNSLEAFDAGAVLSGVDARGQTRGLVQLTTRNGLTGRGRLVDADNLPSGSLLQEQVRGIPTDVKLRIGLDESLGADATRARTALEAIPGVEARPLGGEEVHYILGRMTAAYRQELAGQPNLPVEGAIGLFSQGLDLVPNAYGNAGESVTAAIERLRPKLRLLLAARTVKLALNPGTSRLNLNVAMFDEIGNQVLGKVVAVRGANTPPEPRPTVPQIEVGQGLRFEIQNQEDQDLYVSVLVIDAEGIMSVIFPNQWTASISATLLPARTTLQLPKSSDSFRLVAQPPIGTTEVLVVASTNPLNNALQGLQAIADNVGVSRGPVGIEDPNDVIDGLLADISDDTRGTGTATTRSINVSELAALSITFDTI</sequence>
<feature type="domain" description="DUF4384" evidence="2">
    <location>
        <begin position="573"/>
        <end position="656"/>
    </location>
</feature>
<dbReference type="PIRSF" id="PIRSF007398">
    <property type="entry name" value="Sll0148_caspase"/>
    <property type="match status" value="1"/>
</dbReference>
<organism evidence="3">
    <name type="scientific">Lyngbya confervoides BDU141951</name>
    <dbReference type="NCBI Taxonomy" id="1574623"/>
    <lineage>
        <taxon>Bacteria</taxon>
        <taxon>Bacillati</taxon>
        <taxon>Cyanobacteriota</taxon>
        <taxon>Cyanophyceae</taxon>
        <taxon>Oscillatoriophycideae</taxon>
        <taxon>Oscillatoriales</taxon>
        <taxon>Microcoleaceae</taxon>
        <taxon>Lyngbya</taxon>
    </lineage>
</organism>
<dbReference type="EMBL" id="JTHE02000003">
    <property type="protein sequence ID" value="NEV67896.1"/>
    <property type="molecule type" value="Genomic_DNA"/>
</dbReference>
<dbReference type="Pfam" id="PF14326">
    <property type="entry name" value="DUF4384"/>
    <property type="match status" value="1"/>
</dbReference>
<gene>
    <name evidence="3" type="ORF">QQ91_012305</name>
</gene>
<accession>A0A0C1Y6K2</accession>
<dbReference type="GO" id="GO:0004197">
    <property type="term" value="F:cysteine-type endopeptidase activity"/>
    <property type="evidence" value="ECO:0007669"/>
    <property type="project" value="InterPro"/>
</dbReference>
<dbReference type="InterPro" id="IPR025493">
    <property type="entry name" value="DUF4384"/>
</dbReference>
<name>A0A0C1Y6K2_9CYAN</name>
<evidence type="ECO:0000313" key="3">
    <source>
        <dbReference type="EMBL" id="NEV67896.1"/>
    </source>
</evidence>
<feature type="domain" description="Peptidase C14 caspase" evidence="1">
    <location>
        <begin position="45"/>
        <end position="315"/>
    </location>
</feature>
<reference evidence="3" key="1">
    <citation type="submission" date="2014-11" db="EMBL/GenBank/DDBJ databases">
        <authorList>
            <person name="Malar M.C."/>
            <person name="Sen D."/>
            <person name="Tripathy S."/>
        </authorList>
    </citation>
    <scope>NUCLEOTIDE SEQUENCE</scope>
    <source>
        <strain evidence="3">BDU141951</strain>
    </source>
</reference>
<evidence type="ECO:0000259" key="1">
    <source>
        <dbReference type="Pfam" id="PF00656"/>
    </source>
</evidence>
<dbReference type="PROSITE" id="PS51318">
    <property type="entry name" value="TAT"/>
    <property type="match status" value="1"/>
</dbReference>
<evidence type="ECO:0000259" key="2">
    <source>
        <dbReference type="Pfam" id="PF14326"/>
    </source>
</evidence>
<dbReference type="InterPro" id="IPR029030">
    <property type="entry name" value="Caspase-like_dom_sf"/>
</dbReference>
<dbReference type="PANTHER" id="PTHR48104">
    <property type="entry name" value="METACASPASE-4"/>
    <property type="match status" value="1"/>
</dbReference>